<organism evidence="2 3">
    <name type="scientific">Petrolisthes cinctipes</name>
    <name type="common">Flat porcelain crab</name>
    <dbReference type="NCBI Taxonomy" id="88211"/>
    <lineage>
        <taxon>Eukaryota</taxon>
        <taxon>Metazoa</taxon>
        <taxon>Ecdysozoa</taxon>
        <taxon>Arthropoda</taxon>
        <taxon>Crustacea</taxon>
        <taxon>Multicrustacea</taxon>
        <taxon>Malacostraca</taxon>
        <taxon>Eumalacostraca</taxon>
        <taxon>Eucarida</taxon>
        <taxon>Decapoda</taxon>
        <taxon>Pleocyemata</taxon>
        <taxon>Anomura</taxon>
        <taxon>Galatheoidea</taxon>
        <taxon>Porcellanidae</taxon>
        <taxon>Petrolisthes</taxon>
    </lineage>
</organism>
<evidence type="ECO:0008006" key="4">
    <source>
        <dbReference type="Google" id="ProtNLM"/>
    </source>
</evidence>
<feature type="chain" id="PRO_5042114303" description="Chitin-binding type-4 domain-containing protein" evidence="1">
    <location>
        <begin position="22"/>
        <end position="173"/>
    </location>
</feature>
<dbReference type="AlphaFoldDB" id="A0AAE1JZJ4"/>
<proteinExistence type="predicted"/>
<keyword evidence="3" id="KW-1185">Reference proteome</keyword>
<keyword evidence="1" id="KW-0732">Signal</keyword>
<dbReference type="EMBL" id="JAWQEG010004603">
    <property type="protein sequence ID" value="KAK3860917.1"/>
    <property type="molecule type" value="Genomic_DNA"/>
</dbReference>
<reference evidence="2" key="1">
    <citation type="submission" date="2023-10" db="EMBL/GenBank/DDBJ databases">
        <title>Genome assemblies of two species of porcelain crab, Petrolisthes cinctipes and Petrolisthes manimaculis (Anomura: Porcellanidae).</title>
        <authorList>
            <person name="Angst P."/>
        </authorList>
    </citation>
    <scope>NUCLEOTIDE SEQUENCE</scope>
    <source>
        <strain evidence="2">PB745_01</strain>
        <tissue evidence="2">Gill</tissue>
    </source>
</reference>
<name>A0AAE1JZJ4_PETCI</name>
<gene>
    <name evidence="2" type="ORF">Pcinc_033066</name>
</gene>
<evidence type="ECO:0000256" key="1">
    <source>
        <dbReference type="SAM" id="SignalP"/>
    </source>
</evidence>
<evidence type="ECO:0000313" key="2">
    <source>
        <dbReference type="EMBL" id="KAK3860917.1"/>
    </source>
</evidence>
<accession>A0AAE1JZJ4</accession>
<feature type="signal peptide" evidence="1">
    <location>
        <begin position="1"/>
        <end position="21"/>
    </location>
</feature>
<comment type="caution">
    <text evidence="2">The sequence shown here is derived from an EMBL/GenBank/DDBJ whole genome shotgun (WGS) entry which is preliminary data.</text>
</comment>
<dbReference type="Proteomes" id="UP001286313">
    <property type="component" value="Unassembled WGS sequence"/>
</dbReference>
<evidence type="ECO:0000313" key="3">
    <source>
        <dbReference type="Proteomes" id="UP001286313"/>
    </source>
</evidence>
<sequence length="173" mass="19001">MAVLLPYLVLVVVAMMCPASGQFLLYPPSRPCYEMGFVPEVGRPALPLPVFPAGEMMWVQAEVPGEGREGVFQFYLCPSARGDQQDCLIRIPVKIGGGSEMFDLSLLSEKGPYTIPIQLPSDLACSTCTLMWEVVRRMCEEGEDPCFEERTTTCVDISVTSANTSLEEPPITN</sequence>
<protein>
    <recommendedName>
        <fullName evidence="4">Chitin-binding type-4 domain-containing protein</fullName>
    </recommendedName>
</protein>